<evidence type="ECO:0000256" key="1">
    <source>
        <dbReference type="SAM" id="Phobius"/>
    </source>
</evidence>
<keyword evidence="1" id="KW-0812">Transmembrane</keyword>
<keyword evidence="1" id="KW-1133">Transmembrane helix</keyword>
<name>A0AAV2MJ13_KNICA</name>
<organism evidence="2 3">
    <name type="scientific">Knipowitschia caucasica</name>
    <name type="common">Caucasian dwarf goby</name>
    <name type="synonym">Pomatoschistus caucasicus</name>
    <dbReference type="NCBI Taxonomy" id="637954"/>
    <lineage>
        <taxon>Eukaryota</taxon>
        <taxon>Metazoa</taxon>
        <taxon>Chordata</taxon>
        <taxon>Craniata</taxon>
        <taxon>Vertebrata</taxon>
        <taxon>Euteleostomi</taxon>
        <taxon>Actinopterygii</taxon>
        <taxon>Neopterygii</taxon>
        <taxon>Teleostei</taxon>
        <taxon>Neoteleostei</taxon>
        <taxon>Acanthomorphata</taxon>
        <taxon>Gobiaria</taxon>
        <taxon>Gobiiformes</taxon>
        <taxon>Gobioidei</taxon>
        <taxon>Gobiidae</taxon>
        <taxon>Gobiinae</taxon>
        <taxon>Knipowitschia</taxon>
    </lineage>
</organism>
<reference evidence="2 3" key="1">
    <citation type="submission" date="2024-04" db="EMBL/GenBank/DDBJ databases">
        <authorList>
            <person name="Waldvogel A.-M."/>
            <person name="Schoenle A."/>
        </authorList>
    </citation>
    <scope>NUCLEOTIDE SEQUENCE [LARGE SCALE GENOMIC DNA]</scope>
</reference>
<evidence type="ECO:0008006" key="4">
    <source>
        <dbReference type="Google" id="ProtNLM"/>
    </source>
</evidence>
<feature type="transmembrane region" description="Helical" evidence="1">
    <location>
        <begin position="6"/>
        <end position="23"/>
    </location>
</feature>
<dbReference type="AlphaFoldDB" id="A0AAV2MJ13"/>
<proteinExistence type="predicted"/>
<evidence type="ECO:0000313" key="3">
    <source>
        <dbReference type="Proteomes" id="UP001497482"/>
    </source>
</evidence>
<gene>
    <name evidence="2" type="ORF">KC01_LOCUS39620</name>
</gene>
<sequence>MEKKLIYTLRLIMFCTILYAVHIPPSQLHLLRKIEETVDNLSAQSLVGSVTTKRSRRVCAANFFCLAEKSLSAVHIPQLGKLCSLLDRYNNQTGQTTCELKDGYSISIQEMLGKIRNCTVKALNNHTQESPRVQPSLRTSLSNN</sequence>
<protein>
    <recommendedName>
        <fullName evidence="4">Interleukin-4</fullName>
    </recommendedName>
</protein>
<dbReference type="Proteomes" id="UP001497482">
    <property type="component" value="Chromosome 8"/>
</dbReference>
<evidence type="ECO:0000313" key="2">
    <source>
        <dbReference type="EMBL" id="CAL1613406.1"/>
    </source>
</evidence>
<keyword evidence="3" id="KW-1185">Reference proteome</keyword>
<keyword evidence="1" id="KW-0472">Membrane</keyword>
<accession>A0AAV2MJ13</accession>
<dbReference type="EMBL" id="OZ035830">
    <property type="protein sequence ID" value="CAL1613406.1"/>
    <property type="molecule type" value="Genomic_DNA"/>
</dbReference>